<dbReference type="Proteomes" id="UP001596074">
    <property type="component" value="Unassembled WGS sequence"/>
</dbReference>
<sequence>MEGAVAGAACDRQILRLGLAVASMAAFSIYLRQRGSPQSKPVGTAHGATGVEG</sequence>
<dbReference type="Pfam" id="PF20554">
    <property type="entry name" value="DUF6766"/>
    <property type="match status" value="1"/>
</dbReference>
<dbReference type="RefSeq" id="WP_378287060.1">
    <property type="nucleotide sequence ID" value="NZ_JBHSON010000065.1"/>
</dbReference>
<gene>
    <name evidence="1" type="ORF">ACFPZN_36670</name>
</gene>
<dbReference type="EMBL" id="JBHSON010000065">
    <property type="protein sequence ID" value="MFC5751181.1"/>
    <property type="molecule type" value="Genomic_DNA"/>
</dbReference>
<comment type="caution">
    <text evidence="1">The sequence shown here is derived from an EMBL/GenBank/DDBJ whole genome shotgun (WGS) entry which is preliminary data.</text>
</comment>
<keyword evidence="2" id="KW-1185">Reference proteome</keyword>
<evidence type="ECO:0000313" key="2">
    <source>
        <dbReference type="Proteomes" id="UP001596074"/>
    </source>
</evidence>
<reference evidence="2" key="1">
    <citation type="journal article" date="2019" name="Int. J. Syst. Evol. Microbiol.">
        <title>The Global Catalogue of Microorganisms (GCM) 10K type strain sequencing project: providing services to taxonomists for standard genome sequencing and annotation.</title>
        <authorList>
            <consortium name="The Broad Institute Genomics Platform"/>
            <consortium name="The Broad Institute Genome Sequencing Center for Infectious Disease"/>
            <person name="Wu L."/>
            <person name="Ma J."/>
        </authorList>
    </citation>
    <scope>NUCLEOTIDE SEQUENCE [LARGE SCALE GENOMIC DNA]</scope>
    <source>
        <strain evidence="2">KCTC 42087</strain>
    </source>
</reference>
<name>A0ABW1A7Q7_9ACTN</name>
<accession>A0ABW1A7Q7</accession>
<dbReference type="InterPro" id="IPR046657">
    <property type="entry name" value="DUF6766"/>
</dbReference>
<proteinExistence type="predicted"/>
<organism evidence="1 2">
    <name type="scientific">Actinomadura rugatobispora</name>
    <dbReference type="NCBI Taxonomy" id="1994"/>
    <lineage>
        <taxon>Bacteria</taxon>
        <taxon>Bacillati</taxon>
        <taxon>Actinomycetota</taxon>
        <taxon>Actinomycetes</taxon>
        <taxon>Streptosporangiales</taxon>
        <taxon>Thermomonosporaceae</taxon>
        <taxon>Actinomadura</taxon>
    </lineage>
</organism>
<evidence type="ECO:0000313" key="1">
    <source>
        <dbReference type="EMBL" id="MFC5751181.1"/>
    </source>
</evidence>
<protein>
    <submittedName>
        <fullName evidence="1">DUF6766 family protein</fullName>
    </submittedName>
</protein>